<dbReference type="InterPro" id="IPR003593">
    <property type="entry name" value="AAA+_ATPase"/>
</dbReference>
<dbReference type="GO" id="GO:0016887">
    <property type="term" value="F:ATP hydrolysis activity"/>
    <property type="evidence" value="ECO:0007669"/>
    <property type="project" value="InterPro"/>
</dbReference>
<evidence type="ECO:0000256" key="8">
    <source>
        <dbReference type="ARBA" id="ARBA00022967"/>
    </source>
</evidence>
<gene>
    <name evidence="11" type="ORF">ANTHELSMS3_00985</name>
</gene>
<dbReference type="Proteomes" id="UP000203589">
    <property type="component" value="Chromosome"/>
</dbReference>
<dbReference type="EMBL" id="CP022540">
    <property type="protein sequence ID" value="ASP19701.1"/>
    <property type="molecule type" value="Genomic_DNA"/>
</dbReference>
<dbReference type="Gene3D" id="3.40.50.300">
    <property type="entry name" value="P-loop containing nucleotide triphosphate hydrolases"/>
    <property type="match status" value="2"/>
</dbReference>
<keyword evidence="12" id="KW-1185">Reference proteome</keyword>
<evidence type="ECO:0000256" key="1">
    <source>
        <dbReference type="ARBA" id="ARBA00004417"/>
    </source>
</evidence>
<dbReference type="InterPro" id="IPR013563">
    <property type="entry name" value="Oligopep_ABC_C"/>
</dbReference>
<keyword evidence="8" id="KW-1278">Translocase</keyword>
<keyword evidence="9" id="KW-0472">Membrane</keyword>
<dbReference type="GO" id="GO:0015833">
    <property type="term" value="P:peptide transport"/>
    <property type="evidence" value="ECO:0007669"/>
    <property type="project" value="InterPro"/>
</dbReference>
<keyword evidence="3" id="KW-0813">Transport</keyword>
<evidence type="ECO:0000256" key="9">
    <source>
        <dbReference type="ARBA" id="ARBA00023136"/>
    </source>
</evidence>
<dbReference type="RefSeq" id="WP_094033904.1">
    <property type="nucleotide sequence ID" value="NZ_CP022540.1"/>
</dbReference>
<dbReference type="AlphaFoldDB" id="A0A222E162"/>
<dbReference type="InterPro" id="IPR050388">
    <property type="entry name" value="ABC_Ni/Peptide_Import"/>
</dbReference>
<evidence type="ECO:0000256" key="7">
    <source>
        <dbReference type="ARBA" id="ARBA00022840"/>
    </source>
</evidence>
<keyword evidence="6" id="KW-0547">Nucleotide-binding</keyword>
<dbReference type="PANTHER" id="PTHR43297:SF14">
    <property type="entry name" value="ATPASE AAA-TYPE CORE DOMAIN-CONTAINING PROTEIN"/>
    <property type="match status" value="1"/>
</dbReference>
<dbReference type="SUPFAM" id="SSF52540">
    <property type="entry name" value="P-loop containing nucleoside triphosphate hydrolases"/>
    <property type="match status" value="2"/>
</dbReference>
<dbReference type="PANTHER" id="PTHR43297">
    <property type="entry name" value="OLIGOPEPTIDE TRANSPORT ATP-BINDING PROTEIN APPD"/>
    <property type="match status" value="1"/>
</dbReference>
<reference evidence="11 12" key="1">
    <citation type="submission" date="2017-07" db="EMBL/GenBank/DDBJ databases">
        <title>Genome Sequence of Antarctobacter heliothermus Strain SMS3 Isolated from a culture of the Diatom Skeletonema marinoi.</title>
        <authorList>
            <person name="Topel M."/>
            <person name="Pinder M.I.M."/>
            <person name="Johansson O.N."/>
            <person name="Kourtchenko O."/>
            <person name="Godhe A."/>
            <person name="Clarke A.K."/>
        </authorList>
    </citation>
    <scope>NUCLEOTIDE SEQUENCE [LARGE SCALE GENOMIC DNA]</scope>
    <source>
        <strain evidence="11 12">SMS3</strain>
    </source>
</reference>
<comment type="similarity">
    <text evidence="2">Belongs to the ABC transporter superfamily.</text>
</comment>
<evidence type="ECO:0000256" key="5">
    <source>
        <dbReference type="ARBA" id="ARBA00022519"/>
    </source>
</evidence>
<dbReference type="Pfam" id="PF08352">
    <property type="entry name" value="oligo_HPY"/>
    <property type="match status" value="1"/>
</dbReference>
<comment type="subcellular location">
    <subcellularLocation>
        <location evidence="1">Cell inner membrane</location>
        <topology evidence="1">Peripheral membrane protein</topology>
    </subcellularLocation>
</comment>
<sequence>MSDLLVEMRDVRIEGRSDETWTPIINGVDLTLKKGEVLGLIGESGAGKSTLGLAAMGFCRDGVRISGGSVHFDGIDLLSASAEVKRQLLGKRIAYVAQSAAASFNPAHKLMDQHVEGPVQHGVAGRAESASDGVELYRKLRLPNPDEIGFRYPHQVSGGQLQRAMTAMAMACRPDLIIFDEPTTALDVTTQIEVLASIREIVEEFDTAAIYITHDLAVVAQMADRIKVLLKGDEVEEADTRTMLTTPKEDYTKSLWAVRAFERPEKPPVATDSTPVISVQGVTAAYGTVDVLQDVSFDIHAGRTVAVVGESGSGKSTTARCITGLLPPRIGQIELDGAPLPLDYRQRSKDQLRQVQMIYQMADTALNPHKSIGEIIGRPVEFYMGLKGREKRKRVEDLLEQIEMPADQYFHRLPSELSGGQKQRIGIARALAAEPKFIICDEVTSALDQLVAEGILRLLARLQDELNLSYMFITHDLATVRAIADEVVVMKDGAVVEQGIKTEMFRPPHHAYTDLLLSSVPEMDPDWLTNLLKERGVDNIGDAAVGKMS</sequence>
<dbReference type="GO" id="GO:0005886">
    <property type="term" value="C:plasma membrane"/>
    <property type="evidence" value="ECO:0007669"/>
    <property type="project" value="UniProtKB-SubCell"/>
</dbReference>
<evidence type="ECO:0000256" key="2">
    <source>
        <dbReference type="ARBA" id="ARBA00005417"/>
    </source>
</evidence>
<evidence type="ECO:0000313" key="11">
    <source>
        <dbReference type="EMBL" id="ASP19701.1"/>
    </source>
</evidence>
<evidence type="ECO:0000256" key="4">
    <source>
        <dbReference type="ARBA" id="ARBA00022475"/>
    </source>
</evidence>
<dbReference type="PROSITE" id="PS50893">
    <property type="entry name" value="ABC_TRANSPORTER_2"/>
    <property type="match status" value="2"/>
</dbReference>
<feature type="domain" description="ABC transporter" evidence="10">
    <location>
        <begin position="6"/>
        <end position="256"/>
    </location>
</feature>
<dbReference type="GO" id="GO:0005524">
    <property type="term" value="F:ATP binding"/>
    <property type="evidence" value="ECO:0007669"/>
    <property type="project" value="UniProtKB-KW"/>
</dbReference>
<keyword evidence="4" id="KW-1003">Cell membrane</keyword>
<dbReference type="InterPro" id="IPR003439">
    <property type="entry name" value="ABC_transporter-like_ATP-bd"/>
</dbReference>
<name>A0A222E162_9RHOB</name>
<evidence type="ECO:0000313" key="12">
    <source>
        <dbReference type="Proteomes" id="UP000203589"/>
    </source>
</evidence>
<dbReference type="OrthoDB" id="9802264at2"/>
<dbReference type="PROSITE" id="PS00211">
    <property type="entry name" value="ABC_TRANSPORTER_1"/>
    <property type="match status" value="1"/>
</dbReference>
<proteinExistence type="inferred from homology"/>
<evidence type="ECO:0000259" key="10">
    <source>
        <dbReference type="PROSITE" id="PS50893"/>
    </source>
</evidence>
<dbReference type="InterPro" id="IPR017871">
    <property type="entry name" value="ABC_transporter-like_CS"/>
</dbReference>
<organism evidence="11 12">
    <name type="scientific">Antarctobacter heliothermus</name>
    <dbReference type="NCBI Taxonomy" id="74033"/>
    <lineage>
        <taxon>Bacteria</taxon>
        <taxon>Pseudomonadati</taxon>
        <taxon>Pseudomonadota</taxon>
        <taxon>Alphaproteobacteria</taxon>
        <taxon>Rhodobacterales</taxon>
        <taxon>Roseobacteraceae</taxon>
        <taxon>Antarctobacter</taxon>
    </lineage>
</organism>
<accession>A0A222E162</accession>
<feature type="domain" description="ABC transporter" evidence="10">
    <location>
        <begin position="277"/>
        <end position="517"/>
    </location>
</feature>
<keyword evidence="5" id="KW-0997">Cell inner membrane</keyword>
<evidence type="ECO:0000256" key="3">
    <source>
        <dbReference type="ARBA" id="ARBA00022448"/>
    </source>
</evidence>
<dbReference type="FunFam" id="3.40.50.300:FF:002585">
    <property type="entry name" value="Glutathione import ATP-binding protein GsiA"/>
    <property type="match status" value="1"/>
</dbReference>
<dbReference type="InterPro" id="IPR027417">
    <property type="entry name" value="P-loop_NTPase"/>
</dbReference>
<dbReference type="Pfam" id="PF00005">
    <property type="entry name" value="ABC_tran"/>
    <property type="match status" value="2"/>
</dbReference>
<dbReference type="SMART" id="SM00382">
    <property type="entry name" value="AAA"/>
    <property type="match status" value="2"/>
</dbReference>
<dbReference type="KEGG" id="aht:ANTHELSMS3_00985"/>
<dbReference type="CDD" id="cd03257">
    <property type="entry name" value="ABC_NikE_OppD_transporters"/>
    <property type="match status" value="2"/>
</dbReference>
<keyword evidence="7 11" id="KW-0067">ATP-binding</keyword>
<protein>
    <submittedName>
        <fullName evidence="11">Peptide ABC transporter ATP-binding protein</fullName>
    </submittedName>
</protein>
<evidence type="ECO:0000256" key="6">
    <source>
        <dbReference type="ARBA" id="ARBA00022741"/>
    </source>
</evidence>